<dbReference type="AlphaFoldDB" id="A0A0X3TH50"/>
<sequence>MCFSAEASFIAGAALVGCSGLTFGMGREMGARFLPLAAFPLFFGVQQIAEGVLWLSLGDTSPSVPAAMVFLFFAYWFWPVWVPLSSALIEPSVMRRRMFMGVSAVGFGFGMLLFLPVLLQPDSLGISLVQHSIQYDNPRVMPDDFVRYAARLFYAAIICLSLIGSSHPQMRGFGYLILATMVIGFVFASYAFTSIWCFMAAIVSASIFLVLRSMRSGTPAGLGIGKRES</sequence>
<evidence type="ECO:0000313" key="3">
    <source>
        <dbReference type="Proteomes" id="UP000053791"/>
    </source>
</evidence>
<proteinExistence type="predicted"/>
<dbReference type="Pfam" id="PF20334">
    <property type="entry name" value="DUF6629"/>
    <property type="match status" value="1"/>
</dbReference>
<dbReference type="OrthoDB" id="8441457at2"/>
<dbReference type="InterPro" id="IPR046737">
    <property type="entry name" value="DUF6629"/>
</dbReference>
<reference evidence="2 3" key="1">
    <citation type="submission" date="2015-12" db="EMBL/GenBank/DDBJ databases">
        <authorList>
            <person name="Shamseldin A."/>
            <person name="Moawad H."/>
            <person name="Abd El-Rahim W.M."/>
            <person name="Sadowsky M.J."/>
        </authorList>
    </citation>
    <scope>NUCLEOTIDE SEQUENCE [LARGE SCALE GENOMIC DNA]</scope>
    <source>
        <strain evidence="2 3">ZGT118</strain>
    </source>
</reference>
<dbReference type="EMBL" id="LQBQ01000037">
    <property type="protein sequence ID" value="KUJ73616.1"/>
    <property type="molecule type" value="Genomic_DNA"/>
</dbReference>
<evidence type="ECO:0000256" key="1">
    <source>
        <dbReference type="SAM" id="Phobius"/>
    </source>
</evidence>
<feature type="transmembrane region" description="Helical" evidence="1">
    <location>
        <begin position="6"/>
        <end position="26"/>
    </location>
</feature>
<evidence type="ECO:0000313" key="2">
    <source>
        <dbReference type="EMBL" id="KUJ73616.1"/>
    </source>
</evidence>
<keyword evidence="3" id="KW-1185">Reference proteome</keyword>
<keyword evidence="1" id="KW-0812">Transmembrane</keyword>
<feature type="transmembrane region" description="Helical" evidence="1">
    <location>
        <begin position="98"/>
        <end position="119"/>
    </location>
</feature>
<protein>
    <submittedName>
        <fullName evidence="2">Uncharacterized protein</fullName>
    </submittedName>
</protein>
<keyword evidence="1" id="KW-0472">Membrane</keyword>
<feature type="transmembrane region" description="Helical" evidence="1">
    <location>
        <begin position="145"/>
        <end position="163"/>
    </location>
</feature>
<name>A0A0X3TH50_9RHOB</name>
<feature type="transmembrane region" description="Helical" evidence="1">
    <location>
        <begin position="67"/>
        <end position="89"/>
    </location>
</feature>
<dbReference type="STRING" id="1685379.AVO45_13510"/>
<feature type="transmembrane region" description="Helical" evidence="1">
    <location>
        <begin position="193"/>
        <end position="211"/>
    </location>
</feature>
<dbReference type="Proteomes" id="UP000053791">
    <property type="component" value="Unassembled WGS sequence"/>
</dbReference>
<gene>
    <name evidence="2" type="ORF">AVO45_13510</name>
</gene>
<comment type="caution">
    <text evidence="2">The sequence shown here is derived from an EMBL/GenBank/DDBJ whole genome shotgun (WGS) entry which is preliminary data.</text>
</comment>
<dbReference type="RefSeq" id="WP_068349304.1">
    <property type="nucleotide sequence ID" value="NZ_LQBQ01000037.1"/>
</dbReference>
<accession>A0A0X3TH50</accession>
<keyword evidence="1" id="KW-1133">Transmembrane helix</keyword>
<feature type="transmembrane region" description="Helical" evidence="1">
    <location>
        <begin position="170"/>
        <end position="187"/>
    </location>
</feature>
<organism evidence="2 3">
    <name type="scientific">Ruegeria marisrubri</name>
    <dbReference type="NCBI Taxonomy" id="1685379"/>
    <lineage>
        <taxon>Bacteria</taxon>
        <taxon>Pseudomonadati</taxon>
        <taxon>Pseudomonadota</taxon>
        <taxon>Alphaproteobacteria</taxon>
        <taxon>Rhodobacterales</taxon>
        <taxon>Roseobacteraceae</taxon>
        <taxon>Ruegeria</taxon>
    </lineage>
</organism>